<dbReference type="EMBL" id="CAJVCH010535809">
    <property type="protein sequence ID" value="CAG7825330.1"/>
    <property type="molecule type" value="Genomic_DNA"/>
</dbReference>
<feature type="compositionally biased region" description="Basic and acidic residues" evidence="1">
    <location>
        <begin position="93"/>
        <end position="106"/>
    </location>
</feature>
<comment type="caution">
    <text evidence="2">The sequence shown here is derived from an EMBL/GenBank/DDBJ whole genome shotgun (WGS) entry which is preliminary data.</text>
</comment>
<feature type="non-terminal residue" evidence="2">
    <location>
        <position position="132"/>
    </location>
</feature>
<feature type="compositionally biased region" description="Polar residues" evidence="1">
    <location>
        <begin position="75"/>
        <end position="90"/>
    </location>
</feature>
<evidence type="ECO:0000256" key="1">
    <source>
        <dbReference type="SAM" id="MobiDB-lite"/>
    </source>
</evidence>
<feature type="region of interest" description="Disordered" evidence="1">
    <location>
        <begin position="1"/>
        <end position="132"/>
    </location>
</feature>
<evidence type="ECO:0000313" key="3">
    <source>
        <dbReference type="Proteomes" id="UP000708208"/>
    </source>
</evidence>
<evidence type="ECO:0000313" key="2">
    <source>
        <dbReference type="EMBL" id="CAG7825330.1"/>
    </source>
</evidence>
<sequence>MGIRRCQKPSGAKRFPTLVQRKPITQPLDFQGVIQSERFGAGPKEEKDEPSDEEPDFEKYLTFINCKHSRPAESSRANSEPSKNNSQASEENSDIRDASLDNRDDDPTLEESGINSVLENSIEDQLREANAV</sequence>
<dbReference type="AlphaFoldDB" id="A0A8J2PX96"/>
<reference evidence="2" key="1">
    <citation type="submission" date="2021-06" db="EMBL/GenBank/DDBJ databases">
        <authorList>
            <person name="Hodson N. C."/>
            <person name="Mongue J. A."/>
            <person name="Jaron S. K."/>
        </authorList>
    </citation>
    <scope>NUCLEOTIDE SEQUENCE</scope>
</reference>
<gene>
    <name evidence="2" type="ORF">AFUS01_LOCUS35446</name>
</gene>
<proteinExistence type="predicted"/>
<name>A0A8J2PX96_9HEXA</name>
<protein>
    <submittedName>
        <fullName evidence="2">Uncharacterized protein</fullName>
    </submittedName>
</protein>
<dbReference type="Proteomes" id="UP000708208">
    <property type="component" value="Unassembled WGS sequence"/>
</dbReference>
<organism evidence="2 3">
    <name type="scientific">Allacma fusca</name>
    <dbReference type="NCBI Taxonomy" id="39272"/>
    <lineage>
        <taxon>Eukaryota</taxon>
        <taxon>Metazoa</taxon>
        <taxon>Ecdysozoa</taxon>
        <taxon>Arthropoda</taxon>
        <taxon>Hexapoda</taxon>
        <taxon>Collembola</taxon>
        <taxon>Symphypleona</taxon>
        <taxon>Sminthuridae</taxon>
        <taxon>Allacma</taxon>
    </lineage>
</organism>
<keyword evidence="3" id="KW-1185">Reference proteome</keyword>
<accession>A0A8J2PX96</accession>